<dbReference type="OrthoDB" id="9770793at2"/>
<protein>
    <submittedName>
        <fullName evidence="1">Asparaginase</fullName>
    </submittedName>
</protein>
<organism evidence="1 2">
    <name type="scientific">Oceanobacillus picturae</name>
    <dbReference type="NCBI Taxonomy" id="171693"/>
    <lineage>
        <taxon>Bacteria</taxon>
        <taxon>Bacillati</taxon>
        <taxon>Bacillota</taxon>
        <taxon>Bacilli</taxon>
        <taxon>Bacillales</taxon>
        <taxon>Bacillaceae</taxon>
        <taxon>Oceanobacillus</taxon>
    </lineage>
</organism>
<evidence type="ECO:0000313" key="2">
    <source>
        <dbReference type="Proteomes" id="UP000052946"/>
    </source>
</evidence>
<accession>A0A0U9H4S4</accession>
<dbReference type="RefSeq" id="WP_058949980.1">
    <property type="nucleotide sequence ID" value="NZ_BBXV01000019.1"/>
</dbReference>
<dbReference type="AlphaFoldDB" id="A0A0U9H4S4"/>
<gene>
    <name evidence="1" type="ORF">OPHB3_1626</name>
</gene>
<dbReference type="Proteomes" id="UP000052946">
    <property type="component" value="Unassembled WGS sequence"/>
</dbReference>
<dbReference type="PANTHER" id="PTHR42110:SF1">
    <property type="entry name" value="L-ASPARAGINASE, PUTATIVE (AFU_ORTHOLOGUE AFUA_3G11890)-RELATED"/>
    <property type="match status" value="1"/>
</dbReference>
<reference evidence="1 2" key="2">
    <citation type="journal article" date="2016" name="Genome Announc.">
        <title>Draft Genome Sequence of Oceanobacillus picturae Heshi-B3, Isolated from Fermented Rice Bran in a Traditional Japanese Seafood Dish.</title>
        <authorList>
            <person name="Akuzawa S."/>
            <person name="Nagaoka J."/>
            <person name="Kanekatsu M."/>
            <person name="Kanesaki Y."/>
            <person name="Suzuki T."/>
        </authorList>
    </citation>
    <scope>NUCLEOTIDE SEQUENCE [LARGE SCALE GENOMIC DNA]</scope>
    <source>
        <strain evidence="1 2">Heshi-B3</strain>
    </source>
</reference>
<comment type="caution">
    <text evidence="1">The sequence shown here is derived from an EMBL/GenBank/DDBJ whole genome shotgun (WGS) entry which is preliminary data.</text>
</comment>
<dbReference type="Pfam" id="PF06089">
    <property type="entry name" value="Asparaginase_II"/>
    <property type="match status" value="1"/>
</dbReference>
<dbReference type="EMBL" id="BBXV01000019">
    <property type="protein sequence ID" value="GAQ17701.1"/>
    <property type="molecule type" value="Genomic_DNA"/>
</dbReference>
<sequence length="330" mass="37212">MSNPVIIEEFRGESLENTHQGLICILNEEKEVIYEKGDIDQYVFYRSAMKPLQAIPAFTTNMVEKYRLTPEETALFTASQRGEAYHQDALESLLNKLQVKEGALVCNPSYPLNDAPKDTYIWDHKPRRRLLHNCSGKHLGFLGYIKEKGYDVNGYEQLNHPLQQEILEYVADLAEIEKNKIQTAIDGCGVPVHAVPLRNMALSFLKFVHTDLIANEQTANAVRKVGDVMNAQPEIVASHDFICTALLEDENIIAKGGAQGVYCLALRKEKMSIALKVLSGSELVWPVLVAALLKKIHYQNQDTIERLLKIRSMDIMNDNGKLVGQTKVYL</sequence>
<dbReference type="InterPro" id="IPR010349">
    <property type="entry name" value="Asparaginase_II"/>
</dbReference>
<proteinExistence type="predicted"/>
<dbReference type="PANTHER" id="PTHR42110">
    <property type="entry name" value="L-ASPARAGINASE, PUTATIVE (AFU_ORTHOLOGUE AFUA_3G11890)-RELATED"/>
    <property type="match status" value="1"/>
</dbReference>
<name>A0A0U9H4S4_9BACI</name>
<evidence type="ECO:0000313" key="1">
    <source>
        <dbReference type="EMBL" id="GAQ17701.1"/>
    </source>
</evidence>
<reference evidence="2" key="1">
    <citation type="submission" date="2015-07" db="EMBL/GenBank/DDBJ databases">
        <title>Draft Genome Sequence of Oceanobacillus picturae Heshi-B3 that Was Isolated from Fermented Rice Bran with Aging Salted Mackerel, Which Was Named Heshiko as Traditional Fermented Seafood in Japan.</title>
        <authorList>
            <person name="Akuzawa S."/>
            <person name="Nakagawa J."/>
            <person name="Kanekatsu T."/>
            <person name="Kanesaki Y."/>
            <person name="Suzuki T."/>
        </authorList>
    </citation>
    <scope>NUCLEOTIDE SEQUENCE [LARGE SCALE GENOMIC DNA]</scope>
    <source>
        <strain evidence="2">Heshi-B3</strain>
    </source>
</reference>